<dbReference type="PANTHER" id="PTHR13271:SF142">
    <property type="entry name" value="RIBOSOMAL LYSINE N-METHYLTRANSFERASE 4"/>
    <property type="match status" value="1"/>
</dbReference>
<dbReference type="VEuPathDB" id="FungiDB:SJAG_03869"/>
<dbReference type="InterPro" id="IPR046341">
    <property type="entry name" value="SET_dom_sf"/>
</dbReference>
<evidence type="ECO:0000256" key="1">
    <source>
        <dbReference type="SAM" id="MobiDB-lite"/>
    </source>
</evidence>
<dbReference type="GO" id="GO:0016279">
    <property type="term" value="F:protein-lysine N-methyltransferase activity"/>
    <property type="evidence" value="ECO:0000318"/>
    <property type="project" value="GO_Central"/>
</dbReference>
<sequence>MLKTAQEMLQWAVEKNGYVVSPKISLKDYTDVNKSLGIGIVAVDNIKADETVVFFPKDSVMKVSGSYLQHLEGIEELPNWAALLLLMMNEKNNPESFWKPYISVFPTKERITSLFYWDAEKQKRLLKSTVLENMQDRSEVKTVWKETVLPFIDKNKSKLREGLTLEDFEHMAAVMSSYSFDVKRIKTENNDSQKASKQMDVDNSEHSENNEDDSDLESEYDPEVFEKAMCPIADMFNGDDELCNVRMYDLEDGYHMMVTRDIEKGEQLWNTYGDIDNGELLRKYGFTKPDGTTADYVLMKREQWAPQYIQKLGEEEFQRRLELLLEEDVITNLEGDFCFGRDSYNVTDACLTLVAMHKPTLSKVPKKSEIVPGTYDELVDLLDRCVKQYTVLENDESDFDAQNANVIVKNELRIWRLMRKHVRDLSQKKETQAKKKRMKLS</sequence>
<dbReference type="InterPro" id="IPR011383">
    <property type="entry name" value="N-lys_methylase_SETD6"/>
</dbReference>
<dbReference type="GO" id="GO:0032259">
    <property type="term" value="P:methylation"/>
    <property type="evidence" value="ECO:0007669"/>
    <property type="project" value="UniProtKB-KW"/>
</dbReference>
<dbReference type="Gene3D" id="3.90.1410.10">
    <property type="entry name" value="set domain protein methyltransferase, domain 1"/>
    <property type="match status" value="1"/>
</dbReference>
<dbReference type="GO" id="GO:0005634">
    <property type="term" value="C:nucleus"/>
    <property type="evidence" value="ECO:0000318"/>
    <property type="project" value="GO_Central"/>
</dbReference>
<evidence type="ECO:0000313" key="5">
    <source>
        <dbReference type="Proteomes" id="UP000001744"/>
    </source>
</evidence>
<dbReference type="PROSITE" id="PS50280">
    <property type="entry name" value="SET"/>
    <property type="match status" value="1"/>
</dbReference>
<dbReference type="InterPro" id="IPR050600">
    <property type="entry name" value="SETD3_SETD6_MTase"/>
</dbReference>
<feature type="region of interest" description="Disordered" evidence="1">
    <location>
        <begin position="189"/>
        <end position="219"/>
    </location>
</feature>
<dbReference type="EMBL" id="KE651167">
    <property type="protein sequence ID" value="EEB08704.1"/>
    <property type="molecule type" value="Genomic_DNA"/>
</dbReference>
<dbReference type="OMA" id="MFNGDDE"/>
<dbReference type="AlphaFoldDB" id="B6K5A0"/>
<dbReference type="InterPro" id="IPR001214">
    <property type="entry name" value="SET_dom"/>
</dbReference>
<dbReference type="SUPFAM" id="SSF82199">
    <property type="entry name" value="SET domain"/>
    <property type="match status" value="1"/>
</dbReference>
<proteinExistence type="predicted"/>
<protein>
    <submittedName>
        <fullName evidence="3">Lysine methyltransferase</fullName>
    </submittedName>
</protein>
<dbReference type="PANTHER" id="PTHR13271">
    <property type="entry name" value="UNCHARACTERIZED PUTATIVE METHYLTRANSFERASE"/>
    <property type="match status" value="1"/>
</dbReference>
<dbReference type="RefSeq" id="XP_002174997.1">
    <property type="nucleotide sequence ID" value="XM_002174961.2"/>
</dbReference>
<dbReference type="STRING" id="402676.B6K5A0"/>
<keyword evidence="3" id="KW-0489">Methyltransferase</keyword>
<dbReference type="JaponicusDB" id="SJAG_03869">
    <property type="gene designation" value="set13"/>
</dbReference>
<dbReference type="HOGENOM" id="CLU_621353_0_0_1"/>
<gene>
    <name evidence="4" type="primary">set13</name>
    <name evidence="3" type="ORF">SJAG_03869</name>
</gene>
<dbReference type="eggNOG" id="KOG1338">
    <property type="taxonomic scope" value="Eukaryota"/>
</dbReference>
<feature type="compositionally biased region" description="Acidic residues" evidence="1">
    <location>
        <begin position="210"/>
        <end position="219"/>
    </location>
</feature>
<dbReference type="PIRSF" id="PIRSF011771">
    <property type="entry name" value="RMS1_SET"/>
    <property type="match status" value="1"/>
</dbReference>
<dbReference type="GeneID" id="7050507"/>
<feature type="compositionally biased region" description="Basic and acidic residues" evidence="1">
    <location>
        <begin position="197"/>
        <end position="209"/>
    </location>
</feature>
<name>B6K5A0_SCHJY</name>
<organism evidence="3 5">
    <name type="scientific">Schizosaccharomyces japonicus (strain yFS275 / FY16936)</name>
    <name type="common">Fission yeast</name>
    <dbReference type="NCBI Taxonomy" id="402676"/>
    <lineage>
        <taxon>Eukaryota</taxon>
        <taxon>Fungi</taxon>
        <taxon>Dikarya</taxon>
        <taxon>Ascomycota</taxon>
        <taxon>Taphrinomycotina</taxon>
        <taxon>Schizosaccharomycetes</taxon>
        <taxon>Schizosaccharomycetales</taxon>
        <taxon>Schizosaccharomycetaceae</taxon>
        <taxon>Schizosaccharomyces</taxon>
    </lineage>
</organism>
<dbReference type="OrthoDB" id="341421at2759"/>
<accession>B6K5A0</accession>
<dbReference type="Proteomes" id="UP000001744">
    <property type="component" value="Unassembled WGS sequence"/>
</dbReference>
<dbReference type="Pfam" id="PF00856">
    <property type="entry name" value="SET"/>
    <property type="match status" value="1"/>
</dbReference>
<keyword evidence="3" id="KW-0808">Transferase</keyword>
<evidence type="ECO:0000259" key="2">
    <source>
        <dbReference type="PROSITE" id="PS50280"/>
    </source>
</evidence>
<reference evidence="3 5" key="1">
    <citation type="journal article" date="2011" name="Science">
        <title>Comparative functional genomics of the fission yeasts.</title>
        <authorList>
            <person name="Rhind N."/>
            <person name="Chen Z."/>
            <person name="Yassour M."/>
            <person name="Thompson D.A."/>
            <person name="Haas B.J."/>
            <person name="Habib N."/>
            <person name="Wapinski I."/>
            <person name="Roy S."/>
            <person name="Lin M.F."/>
            <person name="Heiman D.I."/>
            <person name="Young S.K."/>
            <person name="Furuya K."/>
            <person name="Guo Y."/>
            <person name="Pidoux A."/>
            <person name="Chen H.M."/>
            <person name="Robbertse B."/>
            <person name="Goldberg J.M."/>
            <person name="Aoki K."/>
            <person name="Bayne E.H."/>
            <person name="Berlin A.M."/>
            <person name="Desjardins C.A."/>
            <person name="Dobbs E."/>
            <person name="Dukaj L."/>
            <person name="Fan L."/>
            <person name="FitzGerald M.G."/>
            <person name="French C."/>
            <person name="Gujja S."/>
            <person name="Hansen K."/>
            <person name="Keifenheim D."/>
            <person name="Levin J.Z."/>
            <person name="Mosher R.A."/>
            <person name="Mueller C.A."/>
            <person name="Pfiffner J."/>
            <person name="Priest M."/>
            <person name="Russ C."/>
            <person name="Smialowska A."/>
            <person name="Swoboda P."/>
            <person name="Sykes S.M."/>
            <person name="Vaughn M."/>
            <person name="Vengrova S."/>
            <person name="Yoder R."/>
            <person name="Zeng Q."/>
            <person name="Allshire R."/>
            <person name="Baulcombe D."/>
            <person name="Birren B.W."/>
            <person name="Brown W."/>
            <person name="Ekwall K."/>
            <person name="Kellis M."/>
            <person name="Leatherwood J."/>
            <person name="Levin H."/>
            <person name="Margalit H."/>
            <person name="Martienssen R."/>
            <person name="Nieduszynski C.A."/>
            <person name="Spatafora J.W."/>
            <person name="Friedman N."/>
            <person name="Dalgaard J.Z."/>
            <person name="Baumann P."/>
            <person name="Niki H."/>
            <person name="Regev A."/>
            <person name="Nusbaum C."/>
        </authorList>
    </citation>
    <scope>NUCLEOTIDE SEQUENCE [LARGE SCALE GENOMIC DNA]</scope>
    <source>
        <strain evidence="5">yFS275 / FY16936</strain>
    </source>
</reference>
<feature type="domain" description="SET" evidence="2">
    <location>
        <begin position="22"/>
        <end position="273"/>
    </location>
</feature>
<keyword evidence="5" id="KW-1185">Reference proteome</keyword>
<evidence type="ECO:0000313" key="4">
    <source>
        <dbReference type="JaponicusDB" id="SJAG_03869"/>
    </source>
</evidence>
<evidence type="ECO:0000313" key="3">
    <source>
        <dbReference type="EMBL" id="EEB08704.1"/>
    </source>
</evidence>
<dbReference type="GO" id="GO:1990625">
    <property type="term" value="P:negative regulation of cytoplasmic translational initiation in response to stress"/>
    <property type="evidence" value="ECO:0007669"/>
    <property type="project" value="EnsemblFungi"/>
</dbReference>